<evidence type="ECO:0000256" key="1">
    <source>
        <dbReference type="ARBA" id="ARBA00022950"/>
    </source>
</evidence>
<evidence type="ECO:0000313" key="5">
    <source>
        <dbReference type="EMBL" id="DAD70240.1"/>
    </source>
</evidence>
<keyword evidence="1" id="KW-1188">Viral release from host cell</keyword>
<evidence type="ECO:0000256" key="3">
    <source>
        <dbReference type="ARBA" id="ARBA00023219"/>
    </source>
</evidence>
<keyword evidence="1" id="KW-0118">Viral capsid assembly</keyword>
<dbReference type="EMBL" id="BK015862">
    <property type="protein sequence ID" value="DAD70240.1"/>
    <property type="molecule type" value="Genomic_DNA"/>
</dbReference>
<feature type="region of interest" description="Disordered" evidence="4">
    <location>
        <begin position="402"/>
        <end position="423"/>
    </location>
</feature>
<reference evidence="5" key="1">
    <citation type="journal article" date="2021" name="Proc. Natl. Acad. Sci. U.S.A.">
        <title>A Catalog of Tens of Thousands of Viruses from Human Metagenomes Reveals Hidden Associations with Chronic Diseases.</title>
        <authorList>
            <person name="Tisza M.J."/>
            <person name="Buck C.B."/>
        </authorList>
    </citation>
    <scope>NUCLEOTIDE SEQUENCE</scope>
    <source>
        <strain evidence="5">CtXPh6</strain>
    </source>
</reference>
<name>A0A8S5LK77_9CAUD</name>
<feature type="compositionally biased region" description="Basic and acidic residues" evidence="4">
    <location>
        <begin position="407"/>
        <end position="423"/>
    </location>
</feature>
<keyword evidence="3" id="KW-0231">Viral genome packaging</keyword>
<keyword evidence="2" id="KW-1160">Virus entry into host cell</keyword>
<proteinExistence type="predicted"/>
<protein>
    <submittedName>
        <fullName evidence="5">Portal protein</fullName>
    </submittedName>
</protein>
<dbReference type="NCBIfam" id="TIGR01537">
    <property type="entry name" value="portal_HK97"/>
    <property type="match status" value="1"/>
</dbReference>
<evidence type="ECO:0000256" key="4">
    <source>
        <dbReference type="SAM" id="MobiDB-lite"/>
    </source>
</evidence>
<keyword evidence="2" id="KW-1171">Viral genome ejection through host cell envelope</keyword>
<organism evidence="5">
    <name type="scientific">Siphoviridae sp. ctXPh6</name>
    <dbReference type="NCBI Taxonomy" id="2827578"/>
    <lineage>
        <taxon>Viruses</taxon>
        <taxon>Duplodnaviria</taxon>
        <taxon>Heunggongvirae</taxon>
        <taxon>Uroviricota</taxon>
        <taxon>Caudoviricetes</taxon>
    </lineage>
</organism>
<sequence length="423" mass="47441">MLLRQLFSNPTDSGTLLSPTDWLISAINGDGVTAATASKNSNIYTCVNILADDIGKLPIHTFRTGGKKTEGMKHPVAKLLYKRPNPLMTPLAFKRTLQYHMGFYGNAIAYIEWGTDGYPKALWPLDPTKTTIRLNVVSGALTYTTSDAKGAMYHLQPHDVLHFYEMSKDGLIGVPKWRTLIDELDSQNAIKKFQSQFYKNGTLTHGVLQAASKINPEAKKKLRQEWEKINGGIDNAGRVAVLDLGMEYKPLGMQLDQAQFIETQKFGINEVAKVYRIPPHKLAQLDRATYANAEAMSIDYIKTTLLPIFTSWEQEINYKLFTEPERENYYVKFNAAAELRGDSKARAEYYKDMLYAGIYTLNEIRDMEEMECIGDVGDIHLASLNYTDITVLKDLQLAKAKNGTLKGGDDNGEKGKKNQSDAV</sequence>
<accession>A0A8S5LK77</accession>
<evidence type="ECO:0000256" key="2">
    <source>
        <dbReference type="ARBA" id="ARBA00023009"/>
    </source>
</evidence>
<dbReference type="InterPro" id="IPR006944">
    <property type="entry name" value="Phage/GTA_portal"/>
</dbReference>
<dbReference type="Pfam" id="PF04860">
    <property type="entry name" value="Phage_portal"/>
    <property type="match status" value="1"/>
</dbReference>
<dbReference type="InterPro" id="IPR006427">
    <property type="entry name" value="Portal_HK97"/>
</dbReference>
<keyword evidence="2" id="KW-1162">Viral penetration into host cytoplasm</keyword>